<dbReference type="EMBL" id="QSAQ01000004">
    <property type="protein sequence ID" value="RGW70210.1"/>
    <property type="molecule type" value="Genomic_DNA"/>
</dbReference>
<comment type="similarity">
    <text evidence="1">Belongs to the sigma-70 factor family. ECF subfamily.</text>
</comment>
<dbReference type="SUPFAM" id="SSF88946">
    <property type="entry name" value="Sigma2 domain of RNA polymerase sigma factors"/>
    <property type="match status" value="1"/>
</dbReference>
<evidence type="ECO:0000313" key="9">
    <source>
        <dbReference type="Proteomes" id="UP000286077"/>
    </source>
</evidence>
<dbReference type="Gene3D" id="1.10.10.10">
    <property type="entry name" value="Winged helix-like DNA-binding domain superfamily/Winged helix DNA-binding domain"/>
    <property type="match status" value="1"/>
</dbReference>
<dbReference type="InterPro" id="IPR039425">
    <property type="entry name" value="RNA_pol_sigma-70-like"/>
</dbReference>
<dbReference type="Proteomes" id="UP000420635">
    <property type="component" value="Unassembled WGS sequence"/>
</dbReference>
<dbReference type="Pfam" id="PF08281">
    <property type="entry name" value="Sigma70_r4_2"/>
    <property type="match status" value="1"/>
</dbReference>
<gene>
    <name evidence="8" type="ORF">DWV60_02630</name>
    <name evidence="7" type="ORF">F7D59_01915</name>
</gene>
<dbReference type="PANTHER" id="PTHR43133">
    <property type="entry name" value="RNA POLYMERASE ECF-TYPE SIGMA FACTO"/>
    <property type="match status" value="1"/>
</dbReference>
<keyword evidence="3" id="KW-0731">Sigma factor</keyword>
<evidence type="ECO:0000256" key="2">
    <source>
        <dbReference type="ARBA" id="ARBA00023015"/>
    </source>
</evidence>
<dbReference type="EMBL" id="VZBQ01000019">
    <property type="protein sequence ID" value="MQN88654.1"/>
    <property type="molecule type" value="Genomic_DNA"/>
</dbReference>
<evidence type="ECO:0000259" key="5">
    <source>
        <dbReference type="Pfam" id="PF04542"/>
    </source>
</evidence>
<dbReference type="GO" id="GO:0003677">
    <property type="term" value="F:DNA binding"/>
    <property type="evidence" value="ECO:0007669"/>
    <property type="project" value="InterPro"/>
</dbReference>
<dbReference type="NCBIfam" id="TIGR02985">
    <property type="entry name" value="Sig70_bacteroi1"/>
    <property type="match status" value="1"/>
</dbReference>
<dbReference type="Gene3D" id="1.10.1740.10">
    <property type="match status" value="1"/>
</dbReference>
<dbReference type="Pfam" id="PF04542">
    <property type="entry name" value="Sigma70_r2"/>
    <property type="match status" value="1"/>
</dbReference>
<organism evidence="8 9">
    <name type="scientific">Segatella copri</name>
    <dbReference type="NCBI Taxonomy" id="165179"/>
    <lineage>
        <taxon>Bacteria</taxon>
        <taxon>Pseudomonadati</taxon>
        <taxon>Bacteroidota</taxon>
        <taxon>Bacteroidia</taxon>
        <taxon>Bacteroidales</taxon>
        <taxon>Prevotellaceae</taxon>
        <taxon>Segatella</taxon>
    </lineage>
</organism>
<evidence type="ECO:0000259" key="6">
    <source>
        <dbReference type="Pfam" id="PF08281"/>
    </source>
</evidence>
<dbReference type="InterPro" id="IPR036388">
    <property type="entry name" value="WH-like_DNA-bd_sf"/>
</dbReference>
<dbReference type="GO" id="GO:0016987">
    <property type="term" value="F:sigma factor activity"/>
    <property type="evidence" value="ECO:0007669"/>
    <property type="project" value="UniProtKB-KW"/>
</dbReference>
<dbReference type="AlphaFoldDB" id="A0A3R6EWK8"/>
<keyword evidence="2" id="KW-0805">Transcription regulation</keyword>
<dbReference type="InterPro" id="IPR007627">
    <property type="entry name" value="RNA_pol_sigma70_r2"/>
</dbReference>
<dbReference type="InterPro" id="IPR014284">
    <property type="entry name" value="RNA_pol_sigma-70_dom"/>
</dbReference>
<evidence type="ECO:0000256" key="3">
    <source>
        <dbReference type="ARBA" id="ARBA00023082"/>
    </source>
</evidence>
<reference evidence="8 9" key="1">
    <citation type="submission" date="2018-08" db="EMBL/GenBank/DDBJ databases">
        <title>A genome reference for cultivated species of the human gut microbiota.</title>
        <authorList>
            <person name="Zou Y."/>
            <person name="Xue W."/>
            <person name="Luo G."/>
        </authorList>
    </citation>
    <scope>NUCLEOTIDE SEQUENCE [LARGE SCALE GENOMIC DNA]</scope>
    <source>
        <strain evidence="8 9">AF11-14</strain>
    </source>
</reference>
<feature type="domain" description="RNA polymerase sigma factor 70 region 4 type 2" evidence="6">
    <location>
        <begin position="122"/>
        <end position="173"/>
    </location>
</feature>
<evidence type="ECO:0000313" key="10">
    <source>
        <dbReference type="Proteomes" id="UP000420635"/>
    </source>
</evidence>
<dbReference type="GO" id="GO:0006352">
    <property type="term" value="P:DNA-templated transcription initiation"/>
    <property type="evidence" value="ECO:0007669"/>
    <property type="project" value="InterPro"/>
</dbReference>
<dbReference type="PANTHER" id="PTHR43133:SF46">
    <property type="entry name" value="RNA POLYMERASE SIGMA-70 FACTOR ECF SUBFAMILY"/>
    <property type="match status" value="1"/>
</dbReference>
<name>A0A3R6EWK8_9BACT</name>
<protein>
    <submittedName>
        <fullName evidence="8">RNA polymerase sigma-70 factor</fullName>
    </submittedName>
</protein>
<reference evidence="7" key="3">
    <citation type="submission" date="2022-12" db="EMBL/GenBank/DDBJ databases">
        <title>Distinct polysaccharide growth profiles of human intestinal Prevotella copri isolates.</title>
        <authorList>
            <person name="Fehlner-Peach H."/>
            <person name="Magnabosco C."/>
            <person name="Raghavan V."/>
            <person name="Scher J.U."/>
            <person name="Tett A."/>
            <person name="Cox L.M."/>
            <person name="Gottsegen C."/>
            <person name="Watters A."/>
            <person name="Wiltshire- Gordon J.D."/>
            <person name="Segata N."/>
            <person name="Bonneau R."/>
            <person name="Littman D.R."/>
        </authorList>
    </citation>
    <scope>NUCLEOTIDE SEQUENCE</scope>
    <source>
        <strain evidence="7">IP54</strain>
    </source>
</reference>
<dbReference type="InterPro" id="IPR013249">
    <property type="entry name" value="RNA_pol_sigma70_r4_t2"/>
</dbReference>
<dbReference type="InterPro" id="IPR014327">
    <property type="entry name" value="RNA_pol_sigma70_bacteroid"/>
</dbReference>
<dbReference type="InterPro" id="IPR013324">
    <property type="entry name" value="RNA_pol_sigma_r3/r4-like"/>
</dbReference>
<evidence type="ECO:0000313" key="7">
    <source>
        <dbReference type="EMBL" id="MQN88654.1"/>
    </source>
</evidence>
<comment type="caution">
    <text evidence="8">The sequence shown here is derived from an EMBL/GenBank/DDBJ whole genome shotgun (WGS) entry which is preliminary data.</text>
</comment>
<keyword evidence="4" id="KW-0804">Transcription</keyword>
<dbReference type="Proteomes" id="UP000286077">
    <property type="component" value="Unassembled WGS sequence"/>
</dbReference>
<dbReference type="NCBIfam" id="TIGR02937">
    <property type="entry name" value="sigma70-ECF"/>
    <property type="match status" value="1"/>
</dbReference>
<dbReference type="CDD" id="cd06171">
    <property type="entry name" value="Sigma70_r4"/>
    <property type="match status" value="1"/>
</dbReference>
<dbReference type="InterPro" id="IPR013325">
    <property type="entry name" value="RNA_pol_sigma_r2"/>
</dbReference>
<proteinExistence type="inferred from homology"/>
<evidence type="ECO:0000313" key="8">
    <source>
        <dbReference type="EMBL" id="RGW70210.1"/>
    </source>
</evidence>
<accession>A0A3R6EWK8</accession>
<reference evidence="10" key="2">
    <citation type="submission" date="2019-09" db="EMBL/GenBank/DDBJ databases">
        <title>Distinct polysaccharide growth profiles of human intestinal Prevotella copri isolates.</title>
        <authorList>
            <person name="Fehlner-Peach H."/>
            <person name="Magnabosco C."/>
            <person name="Raghavan V."/>
            <person name="Scher J.U."/>
            <person name="Tett A."/>
            <person name="Cox L.M."/>
            <person name="Gottsegen C."/>
            <person name="Watters A."/>
            <person name="Wiltshire- Gordon J.D."/>
            <person name="Segata N."/>
            <person name="Bonneau R."/>
            <person name="Littman D.R."/>
        </authorList>
    </citation>
    <scope>NUCLEOTIDE SEQUENCE [LARGE SCALE GENOMIC DNA]</scope>
    <source>
        <strain evidence="10">iP54</strain>
    </source>
</reference>
<feature type="domain" description="RNA polymerase sigma-70 region 2" evidence="5">
    <location>
        <begin position="24"/>
        <end position="88"/>
    </location>
</feature>
<evidence type="ECO:0000256" key="1">
    <source>
        <dbReference type="ARBA" id="ARBA00010641"/>
    </source>
</evidence>
<sequence>MFKKTETELILQLKKGSMKAFDEIYELYARRLFAFCLKYTKSKENAEEIMEDTFVWLWKNRSTLEEADSVKPLLFLRAKHYLINAYRKVINSPVYEDYMDYLDHHNSTTADSQLEYDDFVRQLNQMLAKLPKTQQEIIRLSKLEMLNNQEIAEKLNYSEQTVKNQLSMGLKQLRQLINNRTNLMWLLFLV</sequence>
<dbReference type="SUPFAM" id="SSF88659">
    <property type="entry name" value="Sigma3 and sigma4 domains of RNA polymerase sigma factors"/>
    <property type="match status" value="1"/>
</dbReference>
<evidence type="ECO:0000256" key="4">
    <source>
        <dbReference type="ARBA" id="ARBA00023163"/>
    </source>
</evidence>